<dbReference type="InterPro" id="IPR011032">
    <property type="entry name" value="GroES-like_sf"/>
</dbReference>
<dbReference type="OrthoDB" id="9792162at2"/>
<dbReference type="RefSeq" id="WP_104968501.1">
    <property type="nucleotide sequence ID" value="NZ_CP025536.1"/>
</dbReference>
<protein>
    <submittedName>
        <fullName evidence="4">Quinone oxidoreductase</fullName>
    </submittedName>
</protein>
<dbReference type="PANTHER" id="PTHR48106:SF18">
    <property type="entry name" value="QUINONE OXIDOREDUCTASE PIG3"/>
    <property type="match status" value="1"/>
</dbReference>
<name>A0A2L0D5W3_9STRE</name>
<dbReference type="GO" id="GO:0016651">
    <property type="term" value="F:oxidoreductase activity, acting on NAD(P)H"/>
    <property type="evidence" value="ECO:0007669"/>
    <property type="project" value="TreeGrafter"/>
</dbReference>
<dbReference type="Gene3D" id="3.90.180.10">
    <property type="entry name" value="Medium-chain alcohol dehydrogenases, catalytic domain"/>
    <property type="match status" value="1"/>
</dbReference>
<sequence>MKAVVVNHPGDRSVLEVTERPIPQIKEGWSLVKIEAFGINRSEIFTRNGYSSSVSFPRILGIECVGSILETSDEAVLPVGHKVISIMGEMGRDFDGSYAEYVLLPNNQIYPIQTKLSWEDLAAVPETYFTAFGSMKQLRIEKNDTILVRGAASGVGIAFTKLVKATYSQVRIMGSVRHLEKADRLMAFGYDDIILEKDGELKTDLIFDKVLELVGSSVIKNSISHMAMNGIICNTGLLGGQWYLEKFDPTFDLQKNIYLTTFYSGNVSKDTLQALLNYIEKSGIDVRPERIFTLDCISEAHAYLESSKAIGKVVVRNEV</sequence>
<proteinExistence type="predicted"/>
<gene>
    <name evidence="4" type="ORF">C0J00_08775</name>
</gene>
<organism evidence="4 5">
    <name type="scientific">Streptococcus pluranimalium</name>
    <dbReference type="NCBI Taxonomy" id="82348"/>
    <lineage>
        <taxon>Bacteria</taxon>
        <taxon>Bacillati</taxon>
        <taxon>Bacillota</taxon>
        <taxon>Bacilli</taxon>
        <taxon>Lactobacillales</taxon>
        <taxon>Streptococcaceae</taxon>
        <taxon>Streptococcus</taxon>
    </lineage>
</organism>
<reference evidence="4 5" key="2">
    <citation type="submission" date="2018-02" db="EMBL/GenBank/DDBJ databases">
        <title>Whole genome sequencing analysis of Streptococcus pluranimalium isolated from cattle infected mastitis in China.</title>
        <authorList>
            <person name="Zhang J.-R."/>
            <person name="Hu G.-Z."/>
        </authorList>
    </citation>
    <scope>NUCLEOTIDE SEQUENCE [LARGE SCALE GENOMIC DNA]</scope>
    <source>
        <strain evidence="4 5">TH11417</strain>
    </source>
</reference>
<dbReference type="GO" id="GO:0070402">
    <property type="term" value="F:NADPH binding"/>
    <property type="evidence" value="ECO:0007669"/>
    <property type="project" value="TreeGrafter"/>
</dbReference>
<accession>A0A2L0D5W3</accession>
<dbReference type="Gene3D" id="3.40.50.720">
    <property type="entry name" value="NAD(P)-binding Rossmann-like Domain"/>
    <property type="match status" value="1"/>
</dbReference>
<evidence type="ECO:0000259" key="3">
    <source>
        <dbReference type="SMART" id="SM00829"/>
    </source>
</evidence>
<keyword evidence="2" id="KW-0560">Oxidoreductase</keyword>
<dbReference type="Proteomes" id="UP000238956">
    <property type="component" value="Chromosome"/>
</dbReference>
<dbReference type="InterPro" id="IPR020843">
    <property type="entry name" value="ER"/>
</dbReference>
<dbReference type="SUPFAM" id="SSF51735">
    <property type="entry name" value="NAD(P)-binding Rossmann-fold domains"/>
    <property type="match status" value="1"/>
</dbReference>
<dbReference type="InterPro" id="IPR013154">
    <property type="entry name" value="ADH-like_N"/>
</dbReference>
<dbReference type="SMART" id="SM00829">
    <property type="entry name" value="PKS_ER"/>
    <property type="match status" value="1"/>
</dbReference>
<dbReference type="Pfam" id="PF08240">
    <property type="entry name" value="ADH_N"/>
    <property type="match status" value="1"/>
</dbReference>
<keyword evidence="1" id="KW-0521">NADP</keyword>
<evidence type="ECO:0000256" key="1">
    <source>
        <dbReference type="ARBA" id="ARBA00022857"/>
    </source>
</evidence>
<dbReference type="PANTHER" id="PTHR48106">
    <property type="entry name" value="QUINONE OXIDOREDUCTASE PIG3-RELATED"/>
    <property type="match status" value="1"/>
</dbReference>
<dbReference type="SUPFAM" id="SSF50129">
    <property type="entry name" value="GroES-like"/>
    <property type="match status" value="1"/>
</dbReference>
<dbReference type="InterPro" id="IPR036291">
    <property type="entry name" value="NAD(P)-bd_dom_sf"/>
</dbReference>
<dbReference type="Pfam" id="PF13602">
    <property type="entry name" value="ADH_zinc_N_2"/>
    <property type="match status" value="1"/>
</dbReference>
<dbReference type="EMBL" id="CP025536">
    <property type="protein sequence ID" value="AUW97187.1"/>
    <property type="molecule type" value="Genomic_DNA"/>
</dbReference>
<feature type="domain" description="Enoyl reductase (ER)" evidence="3">
    <location>
        <begin position="10"/>
        <end position="315"/>
    </location>
</feature>
<evidence type="ECO:0000313" key="5">
    <source>
        <dbReference type="Proteomes" id="UP000238956"/>
    </source>
</evidence>
<dbReference type="AlphaFoldDB" id="A0A2L0D5W3"/>
<keyword evidence="5" id="KW-1185">Reference proteome</keyword>
<evidence type="ECO:0000313" key="4">
    <source>
        <dbReference type="EMBL" id="AUW97187.1"/>
    </source>
</evidence>
<dbReference type="GeneID" id="98393998"/>
<evidence type="ECO:0000256" key="2">
    <source>
        <dbReference type="ARBA" id="ARBA00023002"/>
    </source>
</evidence>
<dbReference type="KEGG" id="splr:C0J00_08775"/>
<reference evidence="4 5" key="1">
    <citation type="submission" date="2017-12" db="EMBL/GenBank/DDBJ databases">
        <authorList>
            <person name="Hurst M.R.H."/>
        </authorList>
    </citation>
    <scope>NUCLEOTIDE SEQUENCE [LARGE SCALE GENOMIC DNA]</scope>
    <source>
        <strain evidence="4 5">TH11417</strain>
    </source>
</reference>